<name>W6RQL2_9HYPH</name>
<reference evidence="1" key="1">
    <citation type="submission" date="2013-11" db="EMBL/GenBank/DDBJ databases">
        <title>Draft genome sequence of the broad-host-range Rhizobium sp. LPU83 strain, a member of the low-genetic diversity Oregon-like Rhizobium sp. group.</title>
        <authorList>
            <person name="Wibberg D."/>
            <person name="Puehler A."/>
            <person name="Schlueter A."/>
        </authorList>
    </citation>
    <scope>NUCLEOTIDE SEQUENCE [LARGE SCALE GENOMIC DNA]</scope>
    <source>
        <strain evidence="1">LPU83</strain>
        <plasmid evidence="1">pLPU83d</plasmid>
    </source>
</reference>
<dbReference type="AlphaFoldDB" id="W6RQL2"/>
<keyword evidence="1" id="KW-0614">Plasmid</keyword>
<dbReference type="KEGG" id="rhl:LPU83_pLPU83d_1055"/>
<keyword evidence="2" id="KW-1185">Reference proteome</keyword>
<evidence type="ECO:0000313" key="2">
    <source>
        <dbReference type="Proteomes" id="UP000019443"/>
    </source>
</evidence>
<organism evidence="1 2">
    <name type="scientific">Rhizobium favelukesii</name>
    <dbReference type="NCBI Taxonomy" id="348824"/>
    <lineage>
        <taxon>Bacteria</taxon>
        <taxon>Pseudomonadati</taxon>
        <taxon>Pseudomonadota</taxon>
        <taxon>Alphaproteobacteria</taxon>
        <taxon>Hyphomicrobiales</taxon>
        <taxon>Rhizobiaceae</taxon>
        <taxon>Rhizobium/Agrobacterium group</taxon>
        <taxon>Rhizobium</taxon>
    </lineage>
</organism>
<gene>
    <name evidence="1" type="ORF">LPU83_pLPU83d_1055</name>
</gene>
<dbReference type="EMBL" id="HG916855">
    <property type="protein sequence ID" value="CDM62425.1"/>
    <property type="molecule type" value="Genomic_DNA"/>
</dbReference>
<protein>
    <submittedName>
        <fullName evidence="1">Uncharacterized protein</fullName>
    </submittedName>
</protein>
<sequence>MTFQPKILHPDAFETLVGRLTASSQSSQTKRESPTSRAHRAGETASSLLLTICLGLLELIAQLGNFAANCDRRPQPVNLAGLLIKASMDEARLSCAWAFSFSEILSKISDPFKWPQRTFHRVRGRRISPPRSPYCLTSGMWDLLIGDLSRPQPVRQTGDLDHLRLYRPLPLWASDAISQKAKHCPNDVDDGFGKSNELIHLAAPLPLNGTM</sequence>
<evidence type="ECO:0000313" key="1">
    <source>
        <dbReference type="EMBL" id="CDM62425.1"/>
    </source>
</evidence>
<proteinExistence type="predicted"/>
<geneLocation type="plasmid" evidence="1 2">
    <name>pLPU83d</name>
</geneLocation>
<dbReference type="PATRIC" id="fig|348824.6.peg.6747"/>
<dbReference type="HOGENOM" id="CLU_1304066_0_0_5"/>
<dbReference type="Proteomes" id="UP000019443">
    <property type="component" value="Plasmid pLPU83d"/>
</dbReference>
<accession>W6RQL2</accession>